<organism evidence="2">
    <name type="scientific">Zea mays</name>
    <name type="common">Maize</name>
    <dbReference type="NCBI Taxonomy" id="4577"/>
    <lineage>
        <taxon>Eukaryota</taxon>
        <taxon>Viridiplantae</taxon>
        <taxon>Streptophyta</taxon>
        <taxon>Embryophyta</taxon>
        <taxon>Tracheophyta</taxon>
        <taxon>Spermatophyta</taxon>
        <taxon>Magnoliopsida</taxon>
        <taxon>Liliopsida</taxon>
        <taxon>Poales</taxon>
        <taxon>Poaceae</taxon>
        <taxon>PACMAD clade</taxon>
        <taxon>Panicoideae</taxon>
        <taxon>Andropogonodae</taxon>
        <taxon>Andropogoneae</taxon>
        <taxon>Tripsacinae</taxon>
        <taxon>Zea</taxon>
    </lineage>
</organism>
<feature type="chain" id="PRO_5002849999" evidence="1">
    <location>
        <begin position="25"/>
        <end position="92"/>
    </location>
</feature>
<protein>
    <submittedName>
        <fullName evidence="2">Uncharacterized protein</fullName>
    </submittedName>
</protein>
<evidence type="ECO:0000256" key="1">
    <source>
        <dbReference type="SAM" id="SignalP"/>
    </source>
</evidence>
<evidence type="ECO:0000313" key="2">
    <source>
        <dbReference type="EMBL" id="ACG32255.1"/>
    </source>
</evidence>
<proteinExistence type="evidence at transcript level"/>
<feature type="signal peptide" evidence="1">
    <location>
        <begin position="1"/>
        <end position="24"/>
    </location>
</feature>
<sequence length="92" mass="9726">MAAVRHATVIFLFLTITFAAMANGAGETDPDPARVENPVDCMIGCASRLIGYAMQTMECAVGCAGEGRGSAVEEKHAAVFREAGRRQHGLEN</sequence>
<dbReference type="AlphaFoldDB" id="B6T572"/>
<dbReference type="GeneID" id="100276120"/>
<dbReference type="EMBL" id="EU960137">
    <property type="protein sequence ID" value="ACG32255.1"/>
    <property type="molecule type" value="mRNA"/>
</dbReference>
<reference evidence="2" key="1">
    <citation type="journal article" date="2009" name="Plant Mol. Biol.">
        <title>Insights into corn genes derived from large-scale cDNA sequencing.</title>
        <authorList>
            <person name="Alexandrov N.N."/>
            <person name="Brover V.V."/>
            <person name="Freidin S."/>
            <person name="Troukhan M.E."/>
            <person name="Tatarinova T.V."/>
            <person name="Zhang H."/>
            <person name="Swaller T.J."/>
            <person name="Lu Y.P."/>
            <person name="Bouck J."/>
            <person name="Flavell R.B."/>
            <person name="Feldmann K.A."/>
        </authorList>
    </citation>
    <scope>NUCLEOTIDE SEQUENCE</scope>
</reference>
<accession>B6T572</accession>
<dbReference type="KEGG" id="zma:100276120"/>
<name>B6T572_MAIZE</name>
<keyword evidence="1" id="KW-0732">Signal</keyword>